<keyword evidence="3" id="KW-1185">Reference proteome</keyword>
<dbReference type="InterPro" id="IPR023213">
    <property type="entry name" value="CAT-like_dom_sf"/>
</dbReference>
<dbReference type="EMBL" id="JAOQAZ010000047">
    <property type="protein sequence ID" value="KAJ4245282.1"/>
    <property type="molecule type" value="Genomic_DNA"/>
</dbReference>
<dbReference type="GO" id="GO:0016740">
    <property type="term" value="F:transferase activity"/>
    <property type="evidence" value="ECO:0007669"/>
    <property type="project" value="UniProtKB-KW"/>
</dbReference>
<dbReference type="PANTHER" id="PTHR31896:SF64">
    <property type="entry name" value="TRICHOTHECENE 3-O-ACETYLTRANSFERASE"/>
    <property type="match status" value="1"/>
</dbReference>
<dbReference type="Gene3D" id="3.30.559.10">
    <property type="entry name" value="Chloramphenicol acetyltransferase-like domain"/>
    <property type="match status" value="1"/>
</dbReference>
<name>A0A9W8RNE9_9HYPO</name>
<reference evidence="2" key="1">
    <citation type="submission" date="2022-09" db="EMBL/GenBank/DDBJ databases">
        <title>Fusarium specimens isolated from Avocado Roots.</title>
        <authorList>
            <person name="Stajich J."/>
            <person name="Roper C."/>
            <person name="Heimlech-Rivalta G."/>
        </authorList>
    </citation>
    <scope>NUCLEOTIDE SEQUENCE</scope>
    <source>
        <strain evidence="2">CF00136</strain>
    </source>
</reference>
<evidence type="ECO:0000313" key="2">
    <source>
        <dbReference type="EMBL" id="KAJ4245282.1"/>
    </source>
</evidence>
<keyword evidence="1" id="KW-0808">Transferase</keyword>
<dbReference type="AlphaFoldDB" id="A0A9W8RNE9"/>
<comment type="caution">
    <text evidence="2">The sequence shown here is derived from an EMBL/GenBank/DDBJ whole genome shotgun (WGS) entry which is preliminary data.</text>
</comment>
<accession>A0A9W8RNE9</accession>
<dbReference type="PANTHER" id="PTHR31896">
    <property type="entry name" value="FAMILY REGULATORY PROTEIN, PUTATIVE (AFU_ORTHOLOGUE AFUA_3G14730)-RELATED"/>
    <property type="match status" value="1"/>
</dbReference>
<dbReference type="OrthoDB" id="1862401at2759"/>
<evidence type="ECO:0000313" key="3">
    <source>
        <dbReference type="Proteomes" id="UP001152049"/>
    </source>
</evidence>
<dbReference type="Proteomes" id="UP001152049">
    <property type="component" value="Unassembled WGS sequence"/>
</dbReference>
<dbReference type="InterPro" id="IPR051283">
    <property type="entry name" value="Sec_Metabolite_Acyltrans"/>
</dbReference>
<organism evidence="2 3">
    <name type="scientific">Fusarium torreyae</name>
    <dbReference type="NCBI Taxonomy" id="1237075"/>
    <lineage>
        <taxon>Eukaryota</taxon>
        <taxon>Fungi</taxon>
        <taxon>Dikarya</taxon>
        <taxon>Ascomycota</taxon>
        <taxon>Pezizomycotina</taxon>
        <taxon>Sordariomycetes</taxon>
        <taxon>Hypocreomycetidae</taxon>
        <taxon>Hypocreales</taxon>
        <taxon>Nectriaceae</taxon>
        <taxon>Fusarium</taxon>
    </lineage>
</organism>
<gene>
    <name evidence="2" type="ORF">NW762_014152</name>
</gene>
<evidence type="ECO:0000256" key="1">
    <source>
        <dbReference type="ARBA" id="ARBA00022679"/>
    </source>
</evidence>
<protein>
    <submittedName>
        <fullName evidence="2">Uncharacterized protein</fullName>
    </submittedName>
</protein>
<sequence length="275" mass="31056">MIEGDQAVELAQFPDWKLTKDPNCFLCPTAYEPEEHGAVEHAIFSISAEKLILLKKHISNGASEIELSTAEALCAFLWRHVVCARNIDPREYCEAKLSITVDARNRVESPSIPSNFWGNFSEPNAVARAPLINLQHPHASGERQSVIYLDLAYRIKRAIASVNNTAVRRLIGLLNQMPKSTTLTWNVDRYPGPDMLIVCLQAHKYNDIYFGHRLGNPSAMRVTVGDTEGQPDGRCIILPPRRGVHGLEVILQYDVSTLERLENDIQFSYFFVRRN</sequence>
<proteinExistence type="predicted"/>
<dbReference type="Pfam" id="PF02458">
    <property type="entry name" value="Transferase"/>
    <property type="match status" value="1"/>
</dbReference>